<evidence type="ECO:0000313" key="9">
    <source>
        <dbReference type="Proteomes" id="UP001597119"/>
    </source>
</evidence>
<accession>A0ABD6CEU2</accession>
<keyword evidence="4" id="KW-0573">Peptidoglycan synthesis</keyword>
<organism evidence="8 9">
    <name type="scientific">Halorientalis brevis</name>
    <dbReference type="NCBI Taxonomy" id="1126241"/>
    <lineage>
        <taxon>Archaea</taxon>
        <taxon>Methanobacteriati</taxon>
        <taxon>Methanobacteriota</taxon>
        <taxon>Stenosarchaea group</taxon>
        <taxon>Halobacteria</taxon>
        <taxon>Halobacteriales</taxon>
        <taxon>Haloarculaceae</taxon>
        <taxon>Halorientalis</taxon>
    </lineage>
</organism>
<dbReference type="Pfam" id="PF13480">
    <property type="entry name" value="Acetyltransf_6"/>
    <property type="match status" value="1"/>
</dbReference>
<keyword evidence="5 8" id="KW-0012">Acyltransferase</keyword>
<protein>
    <submittedName>
        <fullName evidence="8">GNAT family N-acetyltransferase</fullName>
        <ecNumber evidence="8">2.3.1.-</ecNumber>
    </submittedName>
</protein>
<keyword evidence="2 8" id="KW-0808">Transferase</keyword>
<evidence type="ECO:0000256" key="5">
    <source>
        <dbReference type="ARBA" id="ARBA00023315"/>
    </source>
</evidence>
<evidence type="ECO:0000259" key="7">
    <source>
        <dbReference type="Pfam" id="PF13480"/>
    </source>
</evidence>
<sequence>MSIEVREVTDDDLEQWNRYVDQSPQADLFHRREALEAQADEMGCQVYHLVGFKGQEPVGIFPVFEIQKGPLTTAFSPPPDLRVPYQGPALLNMGKLKQRKAERRHQSFLEECFDWVDDELHPRYIHVRLNGNYPDLRPMQWEGFDAKPAYTYLVDLTPDDDDLLMSFSSDARSNIRDGRDAADVSIEVGDRDAVLAILERVRERYENQGIAFHLSDSFVTDLYERLPEGAVRPYVCRVAGEFVGGILAYEHGDTIHRWQGGVKTDADVAISINDNLDWAVMEDAKSRGITTYDLVGAENPRINKYKAKFNPDLQEYYTLEHGSTAINIAAHFYKQLRSSTVLGSK</sequence>
<feature type="domain" description="BioF2-like acetyltransferase" evidence="7">
    <location>
        <begin position="168"/>
        <end position="299"/>
    </location>
</feature>
<dbReference type="InterPro" id="IPR050644">
    <property type="entry name" value="PG_Glycine_Bridge_Synth"/>
</dbReference>
<keyword evidence="9" id="KW-1185">Reference proteome</keyword>
<evidence type="ECO:0000256" key="6">
    <source>
        <dbReference type="ARBA" id="ARBA00023316"/>
    </source>
</evidence>
<dbReference type="GO" id="GO:0008360">
    <property type="term" value="P:regulation of cell shape"/>
    <property type="evidence" value="ECO:0007669"/>
    <property type="project" value="UniProtKB-KW"/>
</dbReference>
<dbReference type="Proteomes" id="UP001597119">
    <property type="component" value="Unassembled WGS sequence"/>
</dbReference>
<comment type="caution">
    <text evidence="8">The sequence shown here is derived from an EMBL/GenBank/DDBJ whole genome shotgun (WGS) entry which is preliminary data.</text>
</comment>
<evidence type="ECO:0000256" key="2">
    <source>
        <dbReference type="ARBA" id="ARBA00022679"/>
    </source>
</evidence>
<evidence type="ECO:0000256" key="3">
    <source>
        <dbReference type="ARBA" id="ARBA00022960"/>
    </source>
</evidence>
<dbReference type="GO" id="GO:0071555">
    <property type="term" value="P:cell wall organization"/>
    <property type="evidence" value="ECO:0007669"/>
    <property type="project" value="UniProtKB-KW"/>
</dbReference>
<dbReference type="PANTHER" id="PTHR36174">
    <property type="entry name" value="LIPID II:GLYCINE GLYCYLTRANSFERASE"/>
    <property type="match status" value="1"/>
</dbReference>
<keyword evidence="3" id="KW-0133">Cell shape</keyword>
<proteinExistence type="inferred from homology"/>
<dbReference type="AlphaFoldDB" id="A0ABD6CEU2"/>
<dbReference type="Gene3D" id="3.40.630.30">
    <property type="match status" value="1"/>
</dbReference>
<evidence type="ECO:0000256" key="1">
    <source>
        <dbReference type="ARBA" id="ARBA00009943"/>
    </source>
</evidence>
<comment type="similarity">
    <text evidence="1">Belongs to the FemABX family.</text>
</comment>
<dbReference type="SUPFAM" id="SSF55729">
    <property type="entry name" value="Acyl-CoA N-acyltransferases (Nat)"/>
    <property type="match status" value="1"/>
</dbReference>
<reference evidence="8 9" key="1">
    <citation type="journal article" date="2019" name="Int. J. Syst. Evol. Microbiol.">
        <title>The Global Catalogue of Microorganisms (GCM) 10K type strain sequencing project: providing services to taxonomists for standard genome sequencing and annotation.</title>
        <authorList>
            <consortium name="The Broad Institute Genomics Platform"/>
            <consortium name="The Broad Institute Genome Sequencing Center for Infectious Disease"/>
            <person name="Wu L."/>
            <person name="Ma J."/>
        </authorList>
    </citation>
    <scope>NUCLEOTIDE SEQUENCE [LARGE SCALE GENOMIC DNA]</scope>
    <source>
        <strain evidence="8 9">CGMCC 1.12125</strain>
    </source>
</reference>
<dbReference type="RefSeq" id="WP_247381511.1">
    <property type="nucleotide sequence ID" value="NZ_JALLGV010000010.1"/>
</dbReference>
<name>A0ABD6CEU2_9EURY</name>
<dbReference type="EC" id="2.3.1.-" evidence="8"/>
<dbReference type="InterPro" id="IPR016181">
    <property type="entry name" value="Acyl_CoA_acyltransferase"/>
</dbReference>
<dbReference type="PROSITE" id="PS51191">
    <property type="entry name" value="FEMABX"/>
    <property type="match status" value="1"/>
</dbReference>
<keyword evidence="6" id="KW-0961">Cell wall biogenesis/degradation</keyword>
<evidence type="ECO:0000313" key="8">
    <source>
        <dbReference type="EMBL" id="MFD1588318.1"/>
    </source>
</evidence>
<gene>
    <name evidence="8" type="ORF">ACFR9U_15155</name>
</gene>
<dbReference type="InterPro" id="IPR003447">
    <property type="entry name" value="FEMABX"/>
</dbReference>
<dbReference type="PANTHER" id="PTHR36174:SF1">
    <property type="entry name" value="LIPID II:GLYCINE GLYCYLTRANSFERASE"/>
    <property type="match status" value="1"/>
</dbReference>
<dbReference type="GO" id="GO:0016746">
    <property type="term" value="F:acyltransferase activity"/>
    <property type="evidence" value="ECO:0007669"/>
    <property type="project" value="UniProtKB-KW"/>
</dbReference>
<dbReference type="InterPro" id="IPR038740">
    <property type="entry name" value="BioF2-like_GNAT_dom"/>
</dbReference>
<evidence type="ECO:0000256" key="4">
    <source>
        <dbReference type="ARBA" id="ARBA00022984"/>
    </source>
</evidence>
<dbReference type="EMBL" id="JBHUDJ010000011">
    <property type="protein sequence ID" value="MFD1588318.1"/>
    <property type="molecule type" value="Genomic_DNA"/>
</dbReference>